<dbReference type="PROSITE" id="PS50089">
    <property type="entry name" value="ZF_RING_2"/>
    <property type="match status" value="1"/>
</dbReference>
<gene>
    <name evidence="3" type="ORF">KQ657_003014</name>
</gene>
<keyword evidence="1" id="KW-0862">Zinc</keyword>
<dbReference type="SUPFAM" id="SSF57850">
    <property type="entry name" value="RING/U-box"/>
    <property type="match status" value="1"/>
</dbReference>
<reference evidence="3" key="1">
    <citation type="submission" date="2021-03" db="EMBL/GenBank/DDBJ databases">
        <authorList>
            <person name="Palmer J.M."/>
        </authorList>
    </citation>
    <scope>NUCLEOTIDE SEQUENCE</scope>
    <source>
        <strain evidence="3">ARV_011</strain>
    </source>
</reference>
<comment type="caution">
    <text evidence="3">The sequence shown here is derived from an EMBL/GenBank/DDBJ whole genome shotgun (WGS) entry which is preliminary data.</text>
</comment>
<sequence length="375" mass="41860">MTPWKRRLSKELLYGSYQTPQDFAQWGTWTPVTEGAATPRRGLLAKSILTRFRRSSGDCESPAPTPASTPETFDHLSHSLKQILGSEKGPHIKPYSFSQCQNQDFTELLSNECAICDESIHNRLALESIRFLKCGHSIHEQCLNLLVDYQHQVQNTGDVSELALHCSSCNSNIPLGNQDETLFLPGWRESMVSNTMTLEVTRESMLHHNRVGGVALVRSPLPDLSIHTTIAEIMNPDIKDLCTRFMLRKAPTMPLHLLETLGDIRMVDRLDISVNGNDYAPCSVFLFADHIVFVPDKPLAEYHVVSLTNPDIDINVSGIIVIRPGNAGSLVDEVCLASERNEVIQKWVIGVIDGTLEFPLELFSSTINLETVSIR</sequence>
<keyword evidence="1" id="KW-0863">Zinc-finger</keyword>
<dbReference type="AlphaFoldDB" id="A0A9P8AGE0"/>
<proteinExistence type="predicted"/>
<dbReference type="GO" id="GO:0008270">
    <property type="term" value="F:zinc ion binding"/>
    <property type="evidence" value="ECO:0007669"/>
    <property type="project" value="UniProtKB-KW"/>
</dbReference>
<protein>
    <recommendedName>
        <fullName evidence="2">RING-type domain-containing protein</fullName>
    </recommendedName>
</protein>
<keyword evidence="4" id="KW-1185">Reference proteome</keyword>
<dbReference type="Gene3D" id="3.30.40.10">
    <property type="entry name" value="Zinc/RING finger domain, C3HC4 (zinc finger)"/>
    <property type="match status" value="1"/>
</dbReference>
<dbReference type="OrthoDB" id="299997at2759"/>
<dbReference type="InterPro" id="IPR001841">
    <property type="entry name" value="Znf_RING"/>
</dbReference>
<dbReference type="RefSeq" id="XP_043047171.1">
    <property type="nucleotide sequence ID" value="XM_043193752.1"/>
</dbReference>
<evidence type="ECO:0000313" key="3">
    <source>
        <dbReference type="EMBL" id="KAG7191619.1"/>
    </source>
</evidence>
<accession>A0A9P8AGE0</accession>
<name>A0A9P8AGE0_9ASCO</name>
<evidence type="ECO:0000259" key="2">
    <source>
        <dbReference type="PROSITE" id="PS50089"/>
    </source>
</evidence>
<dbReference type="Proteomes" id="UP000790833">
    <property type="component" value="Unassembled WGS sequence"/>
</dbReference>
<dbReference type="GeneID" id="66116388"/>
<dbReference type="SMART" id="SM00184">
    <property type="entry name" value="RING"/>
    <property type="match status" value="1"/>
</dbReference>
<dbReference type="InterPro" id="IPR013083">
    <property type="entry name" value="Znf_RING/FYVE/PHD"/>
</dbReference>
<evidence type="ECO:0000313" key="4">
    <source>
        <dbReference type="Proteomes" id="UP000790833"/>
    </source>
</evidence>
<keyword evidence="1" id="KW-0479">Metal-binding</keyword>
<feature type="domain" description="RING-type" evidence="2">
    <location>
        <begin position="113"/>
        <end position="170"/>
    </location>
</feature>
<evidence type="ECO:0000256" key="1">
    <source>
        <dbReference type="PROSITE-ProRule" id="PRU00175"/>
    </source>
</evidence>
<dbReference type="EMBL" id="JAHMUF010000026">
    <property type="protein sequence ID" value="KAG7191619.1"/>
    <property type="molecule type" value="Genomic_DNA"/>
</dbReference>
<organism evidence="3 4">
    <name type="scientific">Scheffersomyces spartinae</name>
    <dbReference type="NCBI Taxonomy" id="45513"/>
    <lineage>
        <taxon>Eukaryota</taxon>
        <taxon>Fungi</taxon>
        <taxon>Dikarya</taxon>
        <taxon>Ascomycota</taxon>
        <taxon>Saccharomycotina</taxon>
        <taxon>Pichiomycetes</taxon>
        <taxon>Debaryomycetaceae</taxon>
        <taxon>Scheffersomyces</taxon>
    </lineage>
</organism>